<gene>
    <name evidence="1" type="ORF">O1611_g1046</name>
</gene>
<dbReference type="Proteomes" id="UP001153332">
    <property type="component" value="Unassembled WGS sequence"/>
</dbReference>
<evidence type="ECO:0000313" key="1">
    <source>
        <dbReference type="EMBL" id="KAJ8132578.1"/>
    </source>
</evidence>
<accession>A0ACC2JZF6</accession>
<name>A0ACC2JZF6_9PEZI</name>
<comment type="caution">
    <text evidence="1">The sequence shown here is derived from an EMBL/GenBank/DDBJ whole genome shotgun (WGS) entry which is preliminary data.</text>
</comment>
<proteinExistence type="predicted"/>
<protein>
    <submittedName>
        <fullName evidence="1">Uncharacterized protein</fullName>
    </submittedName>
</protein>
<keyword evidence="2" id="KW-1185">Reference proteome</keyword>
<evidence type="ECO:0000313" key="2">
    <source>
        <dbReference type="Proteomes" id="UP001153332"/>
    </source>
</evidence>
<sequence length="227" mass="24973">MENSNSTTCAGLGPADGESPVTWQTAWFAVVAIAMNSMSSPNGMVLGFPSAWGEVLRSSPIICLFDALELSTFWLFIIIFNGEGPCIAARRVVRVRFSDEISTEEKSIDGERSQSMSELRSRFWIAQAAFCIGTLTQAVKLFGLRGVYGSQICAAFYLYSWFISQALILASDYGIQKPLPAQKPGRVRAITAQGLLPIDSLDSHLHYAKRRHTIRPVQNGQLPVHQS</sequence>
<organism evidence="1 2">
    <name type="scientific">Lasiodiplodia mahajangana</name>
    <dbReference type="NCBI Taxonomy" id="1108764"/>
    <lineage>
        <taxon>Eukaryota</taxon>
        <taxon>Fungi</taxon>
        <taxon>Dikarya</taxon>
        <taxon>Ascomycota</taxon>
        <taxon>Pezizomycotina</taxon>
        <taxon>Dothideomycetes</taxon>
        <taxon>Dothideomycetes incertae sedis</taxon>
        <taxon>Botryosphaeriales</taxon>
        <taxon>Botryosphaeriaceae</taxon>
        <taxon>Lasiodiplodia</taxon>
    </lineage>
</organism>
<dbReference type="EMBL" id="JAPUUL010000110">
    <property type="protein sequence ID" value="KAJ8132578.1"/>
    <property type="molecule type" value="Genomic_DNA"/>
</dbReference>
<reference evidence="1" key="1">
    <citation type="submission" date="2022-12" db="EMBL/GenBank/DDBJ databases">
        <title>Genome Sequence of Lasiodiplodia mahajangana.</title>
        <authorList>
            <person name="Buettner E."/>
        </authorList>
    </citation>
    <scope>NUCLEOTIDE SEQUENCE</scope>
    <source>
        <strain evidence="1">VT137</strain>
    </source>
</reference>